<name>A0A835VT72_CHLIN</name>
<comment type="caution">
    <text evidence="4">The sequence shown here is derived from an EMBL/GenBank/DDBJ whole genome shotgun (WGS) entry which is preliminary data.</text>
</comment>
<dbReference type="GO" id="GO:0034338">
    <property type="term" value="F:short-chain carboxylesterase activity"/>
    <property type="evidence" value="ECO:0007669"/>
    <property type="project" value="TreeGrafter"/>
</dbReference>
<proteinExistence type="inferred from homology"/>
<dbReference type="InterPro" id="IPR022742">
    <property type="entry name" value="Hydrolase_4"/>
</dbReference>
<accession>A0A835VT72</accession>
<keyword evidence="5" id="KW-1185">Reference proteome</keyword>
<dbReference type="PANTHER" id="PTHR10794">
    <property type="entry name" value="ABHYDROLASE DOMAIN-CONTAINING PROTEIN"/>
    <property type="match status" value="1"/>
</dbReference>
<feature type="domain" description="Serine aminopeptidase S33" evidence="3">
    <location>
        <begin position="91"/>
        <end position="313"/>
    </location>
</feature>
<dbReference type="AlphaFoldDB" id="A0A835VT72"/>
<sequence length="761" mass="84389">MLRRGSRALKVFRATRASHELQQSLRGCKGALVKGYRCAGYEGCPILHSWVGSLKRGVCPSFQRQELITQDGAVHALDWVTNDVLSADSPCVFCAHGLGGDSSSQYVTVLAQICRRNDWRLAVHVRRGHGGLPLAQAHAFPTHGAVEDTNQAVTAFHAAFPLSVKLMVGVSIGANIAALHLGTQGDKTVFAAMVGLSNGFDFDVGTQVMTPTGNAIMLSFMGEIAPERTLHLPRSAAKPRHLRCLDAWIHKRCVHRYYAENSCVWHLDNIRAPTLFLSALDDPVVPASLSSIGIAAAVRSPHIAMVTTEHGGHPAPSPPAAANPSVVAANLQLQHTLKVERLREASRLDMERDERAAKEARERDERAAKEAREAREHEAKMLQARLDAQREKHQLMRDVETKRIDAYERVMNQRFELHSQANNRPRKMTVYDDLLNSDEFAVYGSVALPAVQKQHFGTRLFNSIKKVVPSEESVWSAVDARTVSQGIQIEDVTEQMELVSLCSAVEMVESIADVIHVPHNVMQATREHKQTMLGLPDVPLSSVPLPTDDRLPEELCVKQQQQSDDEVETCSSAEEASTDAVVDPPRPLSLEWYGNQSTTLDELLTTVQDMWRAADHRTKAEVYKEVSDLVVRLWLIQARVRQQGVYVPDAVVREGSEATVTVNRLKRFALPNRDDVWAAWHGVNLTGPCFCCEARINVRIYERGHIVSEHRGGTNRLSNICTICTDCNKAMGTMDAIEYRARLLKMRARCGADPIEEVGSQ</sequence>
<dbReference type="InterPro" id="IPR029058">
    <property type="entry name" value="AB_hydrolase_fold"/>
</dbReference>
<reference evidence="4" key="1">
    <citation type="journal article" date="2020" name="bioRxiv">
        <title>Comparative genomics of Chlamydomonas.</title>
        <authorList>
            <person name="Craig R.J."/>
            <person name="Hasan A.R."/>
            <person name="Ness R.W."/>
            <person name="Keightley P.D."/>
        </authorList>
    </citation>
    <scope>NUCLEOTIDE SEQUENCE</scope>
    <source>
        <strain evidence="4">SAG 7.73</strain>
    </source>
</reference>
<dbReference type="GO" id="GO:0047372">
    <property type="term" value="F:monoacylglycerol lipase activity"/>
    <property type="evidence" value="ECO:0007669"/>
    <property type="project" value="TreeGrafter"/>
</dbReference>
<evidence type="ECO:0000313" key="5">
    <source>
        <dbReference type="Proteomes" id="UP000650467"/>
    </source>
</evidence>
<dbReference type="InterPro" id="IPR050960">
    <property type="entry name" value="AB_hydrolase_4_sf"/>
</dbReference>
<comment type="similarity">
    <text evidence="1">Belongs to the AB hydrolase superfamily. AB hydrolase 4 family.</text>
</comment>
<dbReference type="CDD" id="cd00085">
    <property type="entry name" value="HNHc"/>
    <property type="match status" value="1"/>
</dbReference>
<dbReference type="OrthoDB" id="247542at2759"/>
<dbReference type="SUPFAM" id="SSF53474">
    <property type="entry name" value="alpha/beta-Hydrolases"/>
    <property type="match status" value="1"/>
</dbReference>
<dbReference type="Gene3D" id="3.40.50.1820">
    <property type="entry name" value="alpha/beta hydrolase"/>
    <property type="match status" value="1"/>
</dbReference>
<organism evidence="4 5">
    <name type="scientific">Chlamydomonas incerta</name>
    <dbReference type="NCBI Taxonomy" id="51695"/>
    <lineage>
        <taxon>Eukaryota</taxon>
        <taxon>Viridiplantae</taxon>
        <taxon>Chlorophyta</taxon>
        <taxon>core chlorophytes</taxon>
        <taxon>Chlorophyceae</taxon>
        <taxon>CS clade</taxon>
        <taxon>Chlamydomonadales</taxon>
        <taxon>Chlamydomonadaceae</taxon>
        <taxon>Chlamydomonas</taxon>
    </lineage>
</organism>
<feature type="region of interest" description="Disordered" evidence="2">
    <location>
        <begin position="349"/>
        <end position="378"/>
    </location>
</feature>
<dbReference type="PANTHER" id="PTHR10794:SF84">
    <property type="entry name" value="ESTERASE_LIPASE_THIOESTERASE FAMILY PROTEIN"/>
    <property type="match status" value="1"/>
</dbReference>
<dbReference type="Pfam" id="PF12146">
    <property type="entry name" value="Hydrolase_4"/>
    <property type="match status" value="1"/>
</dbReference>
<evidence type="ECO:0000259" key="3">
    <source>
        <dbReference type="Pfam" id="PF12146"/>
    </source>
</evidence>
<dbReference type="EMBL" id="JAEHOC010000060">
    <property type="protein sequence ID" value="KAG2424963.1"/>
    <property type="molecule type" value="Genomic_DNA"/>
</dbReference>
<evidence type="ECO:0000256" key="1">
    <source>
        <dbReference type="ARBA" id="ARBA00010884"/>
    </source>
</evidence>
<protein>
    <recommendedName>
        <fullName evidence="3">Serine aminopeptidase S33 domain-containing protein</fullName>
    </recommendedName>
</protein>
<dbReference type="Gene3D" id="1.10.30.50">
    <property type="match status" value="1"/>
</dbReference>
<dbReference type="InterPro" id="IPR003615">
    <property type="entry name" value="HNH_nuc"/>
</dbReference>
<evidence type="ECO:0000313" key="4">
    <source>
        <dbReference type="EMBL" id="KAG2424963.1"/>
    </source>
</evidence>
<dbReference type="Proteomes" id="UP000650467">
    <property type="component" value="Unassembled WGS sequence"/>
</dbReference>
<evidence type="ECO:0000256" key="2">
    <source>
        <dbReference type="SAM" id="MobiDB-lite"/>
    </source>
</evidence>
<gene>
    <name evidence="4" type="ORF">HXX76_014121</name>
</gene>